<dbReference type="Pfam" id="PF04434">
    <property type="entry name" value="SWIM"/>
    <property type="match status" value="1"/>
</dbReference>
<gene>
    <name evidence="8" type="primary">LOC104772450</name>
</gene>
<sequence length="611" mass="69694">METDYFRSNRAIIREDDSHLMNDAPPVHDNMRGAPDEERNMDLKMATDGLYVGRIFANKKEMHKMLSLYAMTRLFSFRISKSDPGRVIANCIHKNCGWRVYATTHANLTNLEIKTLTLKHSCDVGARSRYGEKATAKILADLLKAKFANGKKGPRACKLPDIVLSELHVTISYTKAWNAKELAMEQARGNEEDNYRFLSTYLHLLKSTNPGTLTTMHNTMDKKGNTLFNTTMKGKYKGCLVAASGQDENMQIFPLAFGVVDGENEGGWVWFFENLKKIVPDEEGLVFVSDRHASIYAGLRRVYPLAQHGACSVNLFRNVKHNFHCEGLAIVVSKSARAYTVGDFHNWWREIENRRPACATYLTEIGLPHWKLSHFPGDRYNIMSSNISESLNATMQTAVDYPIVSMVEFIRAMLMRWFYCRRTEANKTKTRCTPEIEEILIDHLDQAVDCQVLSASEWIYQVNDGRGIVFTVDLLNKTCTCHVFDVLKVPCCHALAARGVLQIDIYTLIGEFNLVEPWRKKYAQIIMPVPKERDSDIPEAVTEEAVNPPRTKRGGGRPKKKRIPSQEEKEEDTKQVWKMFWGGIQQENLLAVDLKERGYLTILHVPSMNPR</sequence>
<dbReference type="InterPro" id="IPR018289">
    <property type="entry name" value="MULE_transposase_dom"/>
</dbReference>
<evidence type="ECO:0000256" key="1">
    <source>
        <dbReference type="ARBA" id="ARBA00022723"/>
    </source>
</evidence>
<evidence type="ECO:0000256" key="3">
    <source>
        <dbReference type="ARBA" id="ARBA00022833"/>
    </source>
</evidence>
<keyword evidence="2 4" id="KW-0863">Zinc-finger</keyword>
<keyword evidence="7" id="KW-1185">Reference proteome</keyword>
<evidence type="ECO:0000313" key="7">
    <source>
        <dbReference type="Proteomes" id="UP000694864"/>
    </source>
</evidence>
<protein>
    <submittedName>
        <fullName evidence="8">Uncharacterized protein LOC104772450</fullName>
    </submittedName>
</protein>
<dbReference type="Pfam" id="PF03108">
    <property type="entry name" value="DBD_Tnp_Mut"/>
    <property type="match status" value="1"/>
</dbReference>
<evidence type="ECO:0000256" key="2">
    <source>
        <dbReference type="ARBA" id="ARBA00022771"/>
    </source>
</evidence>
<name>A0ABM0Y4J9_CAMSA</name>
<organism evidence="7 8">
    <name type="scientific">Camelina sativa</name>
    <name type="common">False flax</name>
    <name type="synonym">Myagrum sativum</name>
    <dbReference type="NCBI Taxonomy" id="90675"/>
    <lineage>
        <taxon>Eukaryota</taxon>
        <taxon>Viridiplantae</taxon>
        <taxon>Streptophyta</taxon>
        <taxon>Embryophyta</taxon>
        <taxon>Tracheophyta</taxon>
        <taxon>Spermatophyta</taxon>
        <taxon>Magnoliopsida</taxon>
        <taxon>eudicotyledons</taxon>
        <taxon>Gunneridae</taxon>
        <taxon>Pentapetalae</taxon>
        <taxon>rosids</taxon>
        <taxon>malvids</taxon>
        <taxon>Brassicales</taxon>
        <taxon>Brassicaceae</taxon>
        <taxon>Camelineae</taxon>
        <taxon>Camelina</taxon>
    </lineage>
</organism>
<keyword evidence="3" id="KW-0862">Zinc</keyword>
<dbReference type="PANTHER" id="PTHR31973">
    <property type="entry name" value="POLYPROTEIN, PUTATIVE-RELATED"/>
    <property type="match status" value="1"/>
</dbReference>
<dbReference type="PROSITE" id="PS50966">
    <property type="entry name" value="ZF_SWIM"/>
    <property type="match status" value="1"/>
</dbReference>
<dbReference type="Proteomes" id="UP000694864">
    <property type="component" value="Chromosome 20"/>
</dbReference>
<dbReference type="InterPro" id="IPR004332">
    <property type="entry name" value="Transposase_MuDR"/>
</dbReference>
<reference evidence="7" key="1">
    <citation type="journal article" date="2014" name="Nat. Commun.">
        <title>The emerging biofuel crop Camelina sativa retains a highly undifferentiated hexaploid genome structure.</title>
        <authorList>
            <person name="Kagale S."/>
            <person name="Koh C."/>
            <person name="Nixon J."/>
            <person name="Bollina V."/>
            <person name="Clarke W.E."/>
            <person name="Tuteja R."/>
            <person name="Spillane C."/>
            <person name="Robinson S.J."/>
            <person name="Links M.G."/>
            <person name="Clarke C."/>
            <person name="Higgins E.E."/>
            <person name="Huebert T."/>
            <person name="Sharpe A.G."/>
            <person name="Parkin I.A."/>
        </authorList>
    </citation>
    <scope>NUCLEOTIDE SEQUENCE [LARGE SCALE GENOMIC DNA]</scope>
    <source>
        <strain evidence="7">cv. DH55</strain>
    </source>
</reference>
<dbReference type="PANTHER" id="PTHR31973:SF187">
    <property type="entry name" value="MUTATOR TRANSPOSASE MUDRA PROTEIN"/>
    <property type="match status" value="1"/>
</dbReference>
<evidence type="ECO:0000259" key="6">
    <source>
        <dbReference type="PROSITE" id="PS50966"/>
    </source>
</evidence>
<dbReference type="InterPro" id="IPR006564">
    <property type="entry name" value="Znf_PMZ"/>
</dbReference>
<keyword evidence="1" id="KW-0479">Metal-binding</keyword>
<dbReference type="RefSeq" id="XP_010495365.1">
    <property type="nucleotide sequence ID" value="XM_010497063.1"/>
</dbReference>
<feature type="compositionally biased region" description="Basic residues" evidence="5">
    <location>
        <begin position="550"/>
        <end position="563"/>
    </location>
</feature>
<feature type="region of interest" description="Disordered" evidence="5">
    <location>
        <begin position="536"/>
        <end position="570"/>
    </location>
</feature>
<reference evidence="8" key="2">
    <citation type="submission" date="2025-08" db="UniProtKB">
        <authorList>
            <consortium name="RefSeq"/>
        </authorList>
    </citation>
    <scope>IDENTIFICATION</scope>
    <source>
        <tissue evidence="8">Leaf</tissue>
    </source>
</reference>
<evidence type="ECO:0000256" key="4">
    <source>
        <dbReference type="PROSITE-ProRule" id="PRU00325"/>
    </source>
</evidence>
<proteinExistence type="predicted"/>
<dbReference type="Pfam" id="PF10551">
    <property type="entry name" value="MULE"/>
    <property type="match status" value="1"/>
</dbReference>
<feature type="domain" description="SWIM-type" evidence="6">
    <location>
        <begin position="470"/>
        <end position="502"/>
    </location>
</feature>
<evidence type="ECO:0000256" key="5">
    <source>
        <dbReference type="SAM" id="MobiDB-lite"/>
    </source>
</evidence>
<dbReference type="GeneID" id="104772450"/>
<dbReference type="SMART" id="SM00575">
    <property type="entry name" value="ZnF_PMZ"/>
    <property type="match status" value="1"/>
</dbReference>
<dbReference type="InterPro" id="IPR007527">
    <property type="entry name" value="Znf_SWIM"/>
</dbReference>
<evidence type="ECO:0000313" key="8">
    <source>
        <dbReference type="RefSeq" id="XP_010495365.1"/>
    </source>
</evidence>
<accession>A0ABM0Y4J9</accession>